<gene>
    <name evidence="2" type="ORF">FR698_16205</name>
</gene>
<dbReference type="Proteomes" id="UP000321201">
    <property type="component" value="Unassembled WGS sequence"/>
</dbReference>
<dbReference type="InParanoid" id="A0A5C7ENZ7"/>
<protein>
    <submittedName>
        <fullName evidence="2">Ribbon-helix-helix protein, CopG family</fullName>
    </submittedName>
</protein>
<organism evidence="2 3">
    <name type="scientific">Pelomicrobium methylotrophicum</name>
    <dbReference type="NCBI Taxonomy" id="2602750"/>
    <lineage>
        <taxon>Bacteria</taxon>
        <taxon>Pseudomonadati</taxon>
        <taxon>Pseudomonadota</taxon>
        <taxon>Hydrogenophilia</taxon>
        <taxon>Hydrogenophilia incertae sedis</taxon>
        <taxon>Pelomicrobium</taxon>
    </lineage>
</organism>
<accession>A0A5C7ENZ7</accession>
<dbReference type="OrthoDB" id="7107856at2"/>
<dbReference type="InterPro" id="IPR002145">
    <property type="entry name" value="CopG"/>
</dbReference>
<proteinExistence type="predicted"/>
<dbReference type="RefSeq" id="WP_147801227.1">
    <property type="nucleotide sequence ID" value="NZ_VPFL01000041.1"/>
</dbReference>
<dbReference type="Gene3D" id="1.10.1220.10">
    <property type="entry name" value="Met repressor-like"/>
    <property type="match status" value="1"/>
</dbReference>
<feature type="domain" description="Ribbon-helix-helix protein CopG" evidence="1">
    <location>
        <begin position="4"/>
        <end position="35"/>
    </location>
</feature>
<evidence type="ECO:0000259" key="1">
    <source>
        <dbReference type="Pfam" id="PF01402"/>
    </source>
</evidence>
<dbReference type="EMBL" id="VPFL01000041">
    <property type="protein sequence ID" value="TXF09965.1"/>
    <property type="molecule type" value="Genomic_DNA"/>
</dbReference>
<evidence type="ECO:0000313" key="2">
    <source>
        <dbReference type="EMBL" id="TXF09965.1"/>
    </source>
</evidence>
<comment type="caution">
    <text evidence="2">The sequence shown here is derived from an EMBL/GenBank/DDBJ whole genome shotgun (WGS) entry which is preliminary data.</text>
</comment>
<dbReference type="AlphaFoldDB" id="A0A5C7ENZ7"/>
<dbReference type="GO" id="GO:0006355">
    <property type="term" value="P:regulation of DNA-templated transcription"/>
    <property type="evidence" value="ECO:0007669"/>
    <property type="project" value="InterPro"/>
</dbReference>
<name>A0A5C7ENZ7_9PROT</name>
<dbReference type="InterPro" id="IPR013321">
    <property type="entry name" value="Arc_rbn_hlx_hlx"/>
</dbReference>
<dbReference type="Pfam" id="PF01402">
    <property type="entry name" value="RHH_1"/>
    <property type="match status" value="1"/>
</dbReference>
<reference evidence="2 3" key="1">
    <citation type="submission" date="2019-08" db="EMBL/GenBank/DDBJ databases">
        <title>Pelomicrobium methylotrophicum gen. nov., sp. nov. a moderately thermophilic, facultatively anaerobic, lithoautotrophic and methylotrophic bacterium isolated from a terrestrial mud volcano.</title>
        <authorList>
            <person name="Slobodkina G.B."/>
            <person name="Merkel A.Y."/>
            <person name="Slobodkin A.I."/>
        </authorList>
    </citation>
    <scope>NUCLEOTIDE SEQUENCE [LARGE SCALE GENOMIC DNA]</scope>
    <source>
        <strain evidence="2 3">SM250</strain>
    </source>
</reference>
<evidence type="ECO:0000313" key="3">
    <source>
        <dbReference type="Proteomes" id="UP000321201"/>
    </source>
</evidence>
<keyword evidence="3" id="KW-1185">Reference proteome</keyword>
<dbReference type="InterPro" id="IPR010985">
    <property type="entry name" value="Ribbon_hlx_hlx"/>
</dbReference>
<dbReference type="SUPFAM" id="SSF47598">
    <property type="entry name" value="Ribbon-helix-helix"/>
    <property type="match status" value="1"/>
</dbReference>
<sequence length="78" mass="8871">MTTLSIRLPDGLLKEVDARAKALGIPRAEYIRRAIVAMNREALAQKRRERLMEVSKRVREESMRVNAEFSAIESGDEA</sequence>